<sequence>MSFQSDNDLESVIGKTNNKGEWLPLPEKENLMPDLSRLDPDEVDRQDTDYDDYLVFEGHHYRVSAKDEAAFEELRLMSYAEPRAKRRRVEEKRDGQDFDKPLLSAKKRRRRFKGFPLGNASSFANIDELPDYKLIKDFPSPVVYFVDLPANCKIRRPSFTSILSATGHLKI</sequence>
<organism evidence="2 3">
    <name type="scientific">Cylicostephanus goldi</name>
    <name type="common">Nematode worm</name>
    <dbReference type="NCBI Taxonomy" id="71465"/>
    <lineage>
        <taxon>Eukaryota</taxon>
        <taxon>Metazoa</taxon>
        <taxon>Ecdysozoa</taxon>
        <taxon>Nematoda</taxon>
        <taxon>Chromadorea</taxon>
        <taxon>Rhabditida</taxon>
        <taxon>Rhabditina</taxon>
        <taxon>Rhabditomorpha</taxon>
        <taxon>Strongyloidea</taxon>
        <taxon>Strongylidae</taxon>
        <taxon>Cylicostephanus</taxon>
    </lineage>
</organism>
<accession>A0A3P6QN02</accession>
<dbReference type="OrthoDB" id="10571135at2759"/>
<evidence type="ECO:0000256" key="1">
    <source>
        <dbReference type="SAM" id="MobiDB-lite"/>
    </source>
</evidence>
<reference evidence="2 3" key="1">
    <citation type="submission" date="2018-11" db="EMBL/GenBank/DDBJ databases">
        <authorList>
            <consortium name="Pathogen Informatics"/>
        </authorList>
    </citation>
    <scope>NUCLEOTIDE SEQUENCE [LARGE SCALE GENOMIC DNA]</scope>
</reference>
<name>A0A3P6QN02_CYLGO</name>
<gene>
    <name evidence="2" type="ORF">CGOC_LOCUS2095</name>
</gene>
<evidence type="ECO:0000313" key="2">
    <source>
        <dbReference type="EMBL" id="VDK51522.1"/>
    </source>
</evidence>
<feature type="compositionally biased region" description="Basic and acidic residues" evidence="1">
    <location>
        <begin position="26"/>
        <end position="43"/>
    </location>
</feature>
<dbReference type="EMBL" id="UYRV01004463">
    <property type="protein sequence ID" value="VDK51522.1"/>
    <property type="molecule type" value="Genomic_DNA"/>
</dbReference>
<feature type="region of interest" description="Disordered" evidence="1">
    <location>
        <begin position="1"/>
        <end position="43"/>
    </location>
</feature>
<protein>
    <submittedName>
        <fullName evidence="2">Uncharacterized protein</fullName>
    </submittedName>
</protein>
<evidence type="ECO:0000313" key="3">
    <source>
        <dbReference type="Proteomes" id="UP000271889"/>
    </source>
</evidence>
<dbReference type="AlphaFoldDB" id="A0A3P6QN02"/>
<keyword evidence="3" id="KW-1185">Reference proteome</keyword>
<proteinExistence type="predicted"/>
<dbReference type="Proteomes" id="UP000271889">
    <property type="component" value="Unassembled WGS sequence"/>
</dbReference>